<comment type="function">
    <text evidence="12">tRNA methylase which 2'-O-methylates cytidine(4) in tRNA(Pro) and tRNA(Gly)(GCC), and adenosine(4) in tRNA(His).</text>
</comment>
<evidence type="ECO:0000256" key="3">
    <source>
        <dbReference type="ARBA" id="ARBA00022679"/>
    </source>
</evidence>
<evidence type="ECO:0000256" key="1">
    <source>
        <dbReference type="ARBA" id="ARBA00005265"/>
    </source>
</evidence>
<evidence type="ECO:0000256" key="6">
    <source>
        <dbReference type="ARBA" id="ARBA00022723"/>
    </source>
</evidence>
<dbReference type="PANTHER" id="PTHR12998:SF0">
    <property type="entry name" value="TRNA:M(4)X MODIFICATION ENZYME TRM13 HOMOLOG"/>
    <property type="match status" value="1"/>
</dbReference>
<evidence type="ECO:0000313" key="16">
    <source>
        <dbReference type="Proteomes" id="UP001562425"/>
    </source>
</evidence>
<evidence type="ECO:0000256" key="5">
    <source>
        <dbReference type="ARBA" id="ARBA00022694"/>
    </source>
</evidence>
<reference evidence="15 16" key="1">
    <citation type="submission" date="2024-05" db="EMBL/GenBank/DDBJ databases">
        <title>Culex pipiens pipiens assembly and annotation.</title>
        <authorList>
            <person name="Alout H."/>
            <person name="Durand T."/>
        </authorList>
    </citation>
    <scope>NUCLEOTIDE SEQUENCE [LARGE SCALE GENOMIC DNA]</scope>
    <source>
        <strain evidence="15">HA-2024</strain>
        <tissue evidence="15">Whole body</tissue>
    </source>
</reference>
<dbReference type="Pfam" id="PF05253">
    <property type="entry name" value="zf-U11-48K"/>
    <property type="match status" value="1"/>
</dbReference>
<keyword evidence="2 12" id="KW-0489">Methyltransferase</keyword>
<name>A0ABD1DFK6_CULPP</name>
<comment type="caution">
    <text evidence="15">The sequence shown here is derived from an EMBL/GenBank/DDBJ whole genome shotgun (WGS) entry which is preliminary data.</text>
</comment>
<organism evidence="15 16">
    <name type="scientific">Culex pipiens pipiens</name>
    <name type="common">Northern house mosquito</name>
    <dbReference type="NCBI Taxonomy" id="38569"/>
    <lineage>
        <taxon>Eukaryota</taxon>
        <taxon>Metazoa</taxon>
        <taxon>Ecdysozoa</taxon>
        <taxon>Arthropoda</taxon>
        <taxon>Hexapoda</taxon>
        <taxon>Insecta</taxon>
        <taxon>Pterygota</taxon>
        <taxon>Neoptera</taxon>
        <taxon>Endopterygota</taxon>
        <taxon>Diptera</taxon>
        <taxon>Nematocera</taxon>
        <taxon>Culicoidea</taxon>
        <taxon>Culicidae</taxon>
        <taxon>Culicinae</taxon>
        <taxon>Culicini</taxon>
        <taxon>Culex</taxon>
        <taxon>Culex</taxon>
    </lineage>
</organism>
<evidence type="ECO:0000256" key="13">
    <source>
        <dbReference type="SAM" id="MobiDB-lite"/>
    </source>
</evidence>
<dbReference type="Proteomes" id="UP001562425">
    <property type="component" value="Unassembled WGS sequence"/>
</dbReference>
<feature type="region of interest" description="Disordered" evidence="13">
    <location>
        <begin position="1"/>
        <end position="29"/>
    </location>
</feature>
<evidence type="ECO:0000256" key="7">
    <source>
        <dbReference type="ARBA" id="ARBA00022771"/>
    </source>
</evidence>
<comment type="catalytic activity">
    <reaction evidence="9 12">
        <text>cytidine(4) in tRNA(Pro) + S-adenosyl-L-methionine = 2'-O-methylcytidine(4) in tRNA(Pro) + S-adenosyl-L-homocysteine + H(+)</text>
        <dbReference type="Rhea" id="RHEA:32767"/>
        <dbReference type="Rhea" id="RHEA-COMP:10397"/>
        <dbReference type="Rhea" id="RHEA-COMP:10398"/>
        <dbReference type="ChEBI" id="CHEBI:15378"/>
        <dbReference type="ChEBI" id="CHEBI:57856"/>
        <dbReference type="ChEBI" id="CHEBI:59789"/>
        <dbReference type="ChEBI" id="CHEBI:74495"/>
        <dbReference type="ChEBI" id="CHEBI:82748"/>
        <dbReference type="EC" id="2.1.1.225"/>
    </reaction>
</comment>
<dbReference type="EMBL" id="JBEHCU010005885">
    <property type="protein sequence ID" value="KAL1398472.1"/>
    <property type="molecule type" value="Genomic_DNA"/>
</dbReference>
<dbReference type="PANTHER" id="PTHR12998">
    <property type="entry name" value="TRNA:M(4)X MODIFICATION ENZYME TRM13 HOMOLOG"/>
    <property type="match status" value="1"/>
</dbReference>
<dbReference type="EC" id="2.1.1.225" evidence="12"/>
<evidence type="ECO:0000313" key="15">
    <source>
        <dbReference type="EMBL" id="KAL1398472.1"/>
    </source>
</evidence>
<dbReference type="InterPro" id="IPR039044">
    <property type="entry name" value="Trm13"/>
</dbReference>
<dbReference type="GO" id="GO:0008033">
    <property type="term" value="P:tRNA processing"/>
    <property type="evidence" value="ECO:0007669"/>
    <property type="project" value="UniProtKB-KW"/>
</dbReference>
<dbReference type="GO" id="GO:0008270">
    <property type="term" value="F:zinc ion binding"/>
    <property type="evidence" value="ECO:0007669"/>
    <property type="project" value="UniProtKB-KW"/>
</dbReference>
<dbReference type="Pfam" id="PF05206">
    <property type="entry name" value="TRM13"/>
    <property type="match status" value="1"/>
</dbReference>
<dbReference type="PROSITE" id="PS51800">
    <property type="entry name" value="ZF_CHHC_U11_48K"/>
    <property type="match status" value="1"/>
</dbReference>
<evidence type="ECO:0000259" key="14">
    <source>
        <dbReference type="PROSITE" id="PS51800"/>
    </source>
</evidence>
<accession>A0ABD1DFK6</accession>
<evidence type="ECO:0000256" key="10">
    <source>
        <dbReference type="ARBA" id="ARBA00048635"/>
    </source>
</evidence>
<proteinExistence type="inferred from homology"/>
<dbReference type="InterPro" id="IPR021721">
    <property type="entry name" value="Znf_CCCH-type_TRM13"/>
</dbReference>
<dbReference type="InterPro" id="IPR022776">
    <property type="entry name" value="TRM13/UPF0224_CHHC_Znf_dom"/>
</dbReference>
<dbReference type="InterPro" id="IPR007871">
    <property type="entry name" value="Methyltransferase_TRM13"/>
</dbReference>
<sequence length="524" mass="58698">MSSSGTEEPPSGKRAKLNPDQSNPESHCQHFVQRKKRFCKMTVARGKSYCGEHDVHASENVDRIPCPLDPKHSVSAAKLEKHLKICNAKEADRPAFIEPGVNALSDYEDDQEDVAAGLKLADVPDGELKAAIAKILKLYDDSRIGMIDQLLKEHPAFKQELANESYGPQTLKHLVQSASLLGIIEHEGFLQNETAFVEFGAGKGQVAFWLATILQQSALTNTKVLLIDRASHRHKKDNKIEDRELIQRVRADIADLVLNKLELGAIRSVVGVGKHLCGGATDLALRCLIHANQQSRGFVFALCCHHRCDWRTYTGKRFLLEAGLGRRDFELMVRMVSWAVCGTGTSRERRKDVVGGDDGTAVKYGLTRAQREDIGRKCKRVLDAGRIRYLERNGFEAGLKFYAASEVTLENRLSGPQGADSTLPAFSQLQLQINYIHQLIQGRIVDSPDALALRLQHLPVTTQERLPLVFPRGMQSRRLDRIRFQLYQHSNVILIVELKEKVMYTFYLMLVKPSSVEDSQSQDA</sequence>
<keyword evidence="8 12" id="KW-0862">Zinc</keyword>
<evidence type="ECO:0000256" key="4">
    <source>
        <dbReference type="ARBA" id="ARBA00022691"/>
    </source>
</evidence>
<keyword evidence="16" id="KW-1185">Reference proteome</keyword>
<evidence type="ECO:0000256" key="12">
    <source>
        <dbReference type="RuleBase" id="RU367103"/>
    </source>
</evidence>
<keyword evidence="5 12" id="KW-0819">tRNA processing</keyword>
<evidence type="ECO:0000256" key="2">
    <source>
        <dbReference type="ARBA" id="ARBA00022603"/>
    </source>
</evidence>
<evidence type="ECO:0000256" key="9">
    <source>
        <dbReference type="ARBA" id="ARBA00048165"/>
    </source>
</evidence>
<keyword evidence="3 12" id="KW-0808">Transferase</keyword>
<dbReference type="AlphaFoldDB" id="A0ABD1DFK6"/>
<gene>
    <name evidence="15" type="ORF">pipiens_008946</name>
</gene>
<feature type="domain" description="CHHC U11-48K-type" evidence="14">
    <location>
        <begin position="63"/>
        <end position="90"/>
    </location>
</feature>
<dbReference type="Pfam" id="PF11722">
    <property type="entry name" value="zf-TRM13_CCCH"/>
    <property type="match status" value="1"/>
</dbReference>
<evidence type="ECO:0000256" key="8">
    <source>
        <dbReference type="ARBA" id="ARBA00022833"/>
    </source>
</evidence>
<protein>
    <recommendedName>
        <fullName evidence="12">tRNA:m(4)X modification enzyme TRM13</fullName>
        <ecNumber evidence="12">2.1.1.225</ecNumber>
    </recommendedName>
</protein>
<dbReference type="GO" id="GO:0106050">
    <property type="term" value="F:tRNA 2'-O-methyltransferase activity"/>
    <property type="evidence" value="ECO:0007669"/>
    <property type="project" value="UniProtKB-UniRule"/>
</dbReference>
<keyword evidence="6 12" id="KW-0479">Metal-binding</keyword>
<dbReference type="GO" id="GO:0032259">
    <property type="term" value="P:methylation"/>
    <property type="evidence" value="ECO:0007669"/>
    <property type="project" value="UniProtKB-KW"/>
</dbReference>
<comment type="similarity">
    <text evidence="1 12">Belongs to the methyltransferase TRM13 family.</text>
</comment>
<evidence type="ECO:0000256" key="11">
    <source>
        <dbReference type="ARBA" id="ARBA00049393"/>
    </source>
</evidence>
<keyword evidence="4 12" id="KW-0949">S-adenosyl-L-methionine</keyword>
<comment type="catalytic activity">
    <reaction evidence="11 12">
        <text>adenosine(4) in tRNA(His) + S-adenosyl-L-methionine = 2'-O-methyladenosine(4) in tRNA(His) + S-adenosyl-L-homocysteine + H(+)</text>
        <dbReference type="Rhea" id="RHEA:43196"/>
        <dbReference type="Rhea" id="RHEA-COMP:10401"/>
        <dbReference type="Rhea" id="RHEA-COMP:10402"/>
        <dbReference type="ChEBI" id="CHEBI:15378"/>
        <dbReference type="ChEBI" id="CHEBI:57856"/>
        <dbReference type="ChEBI" id="CHEBI:59789"/>
        <dbReference type="ChEBI" id="CHEBI:74411"/>
        <dbReference type="ChEBI" id="CHEBI:74477"/>
        <dbReference type="EC" id="2.1.1.225"/>
    </reaction>
</comment>
<comment type="catalytic activity">
    <reaction evidence="10 12">
        <text>cytidine(4) in tRNA(Gly)(GCC) + S-adenosyl-L-methionine = 2'-O-methylcytidine(4) in tRNA(Gly)(GCC) + S-adenosyl-L-homocysteine + H(+)</text>
        <dbReference type="Rhea" id="RHEA:43192"/>
        <dbReference type="Rhea" id="RHEA-COMP:10399"/>
        <dbReference type="Rhea" id="RHEA-COMP:10400"/>
        <dbReference type="ChEBI" id="CHEBI:15378"/>
        <dbReference type="ChEBI" id="CHEBI:57856"/>
        <dbReference type="ChEBI" id="CHEBI:59789"/>
        <dbReference type="ChEBI" id="CHEBI:74495"/>
        <dbReference type="ChEBI" id="CHEBI:82748"/>
        <dbReference type="EC" id="2.1.1.225"/>
    </reaction>
</comment>
<keyword evidence="7 12" id="KW-0863">Zinc-finger</keyword>